<dbReference type="Proteomes" id="UP001595477">
    <property type="component" value="Unassembled WGS sequence"/>
</dbReference>
<feature type="region of interest" description="Disordered" evidence="1">
    <location>
        <begin position="1"/>
        <end position="47"/>
    </location>
</feature>
<organism evidence="2 3">
    <name type="scientific">Alteromonas oceani</name>
    <dbReference type="NCBI Taxonomy" id="2071609"/>
    <lineage>
        <taxon>Bacteria</taxon>
        <taxon>Pseudomonadati</taxon>
        <taxon>Pseudomonadota</taxon>
        <taxon>Gammaproteobacteria</taxon>
        <taxon>Alteromonadales</taxon>
        <taxon>Alteromonadaceae</taxon>
        <taxon>Alteromonas/Salinimonas group</taxon>
        <taxon>Alteromonas</taxon>
    </lineage>
</organism>
<accession>A0ABV7K2B7</accession>
<reference evidence="3" key="1">
    <citation type="journal article" date="2019" name="Int. J. Syst. Evol. Microbiol.">
        <title>The Global Catalogue of Microorganisms (GCM) 10K type strain sequencing project: providing services to taxonomists for standard genome sequencing and annotation.</title>
        <authorList>
            <consortium name="The Broad Institute Genomics Platform"/>
            <consortium name="The Broad Institute Genome Sequencing Center for Infectious Disease"/>
            <person name="Wu L."/>
            <person name="Ma J."/>
        </authorList>
    </citation>
    <scope>NUCLEOTIDE SEQUENCE [LARGE SCALE GENOMIC DNA]</scope>
    <source>
        <strain evidence="3">KCTC 52449</strain>
    </source>
</reference>
<protein>
    <submittedName>
        <fullName evidence="2">Uncharacterized protein</fullName>
    </submittedName>
</protein>
<evidence type="ECO:0000313" key="3">
    <source>
        <dbReference type="Proteomes" id="UP001595477"/>
    </source>
</evidence>
<evidence type="ECO:0000313" key="2">
    <source>
        <dbReference type="EMBL" id="MFC3204559.1"/>
    </source>
</evidence>
<comment type="caution">
    <text evidence="2">The sequence shown here is derived from an EMBL/GenBank/DDBJ whole genome shotgun (WGS) entry which is preliminary data.</text>
</comment>
<evidence type="ECO:0000256" key="1">
    <source>
        <dbReference type="SAM" id="MobiDB-lite"/>
    </source>
</evidence>
<sequence length="47" mass="5165">MSQGDATRQKDNSQEGTYQEDSAQEAAKGIRVRMTMSGRPMESGLTE</sequence>
<gene>
    <name evidence="2" type="ORF">ACFOEW_22355</name>
</gene>
<keyword evidence="3" id="KW-1185">Reference proteome</keyword>
<name>A0ABV7K2B7_9ALTE</name>
<proteinExistence type="predicted"/>
<dbReference type="RefSeq" id="WP_164464600.1">
    <property type="nucleotide sequence ID" value="NZ_JBHRSX010000102.1"/>
</dbReference>
<dbReference type="EMBL" id="JBHRSX010000102">
    <property type="protein sequence ID" value="MFC3204559.1"/>
    <property type="molecule type" value="Genomic_DNA"/>
</dbReference>